<dbReference type="Gene3D" id="4.10.240.10">
    <property type="entry name" value="Zn(2)-C6 fungal-type DNA-binding domain"/>
    <property type="match status" value="1"/>
</dbReference>
<dbReference type="GO" id="GO:0008270">
    <property type="term" value="F:zinc ion binding"/>
    <property type="evidence" value="ECO:0007669"/>
    <property type="project" value="InterPro"/>
</dbReference>
<protein>
    <recommendedName>
        <fullName evidence="3">Zn(2)-C6 fungal-type domain-containing protein</fullName>
    </recommendedName>
</protein>
<keyword evidence="1" id="KW-0539">Nucleus</keyword>
<feature type="compositionally biased region" description="Pro residues" evidence="2">
    <location>
        <begin position="145"/>
        <end position="154"/>
    </location>
</feature>
<dbReference type="InterPro" id="IPR036864">
    <property type="entry name" value="Zn2-C6_fun-type_DNA-bd_sf"/>
</dbReference>
<feature type="domain" description="Zn(2)-C6 fungal-type" evidence="3">
    <location>
        <begin position="208"/>
        <end position="242"/>
    </location>
</feature>
<dbReference type="GO" id="GO:0000981">
    <property type="term" value="F:DNA-binding transcription factor activity, RNA polymerase II-specific"/>
    <property type="evidence" value="ECO:0007669"/>
    <property type="project" value="InterPro"/>
</dbReference>
<feature type="compositionally biased region" description="Polar residues" evidence="2">
    <location>
        <begin position="84"/>
        <end position="96"/>
    </location>
</feature>
<dbReference type="InterPro" id="IPR001138">
    <property type="entry name" value="Zn2Cys6_DnaBD"/>
</dbReference>
<feature type="compositionally biased region" description="Basic and acidic residues" evidence="2">
    <location>
        <begin position="70"/>
        <end position="82"/>
    </location>
</feature>
<dbReference type="CDD" id="cd00067">
    <property type="entry name" value="GAL4"/>
    <property type="match status" value="1"/>
</dbReference>
<organism evidence="4 5">
    <name type="scientific">Podospora aff. communis PSN243</name>
    <dbReference type="NCBI Taxonomy" id="3040156"/>
    <lineage>
        <taxon>Eukaryota</taxon>
        <taxon>Fungi</taxon>
        <taxon>Dikarya</taxon>
        <taxon>Ascomycota</taxon>
        <taxon>Pezizomycotina</taxon>
        <taxon>Sordariomycetes</taxon>
        <taxon>Sordariomycetidae</taxon>
        <taxon>Sordariales</taxon>
        <taxon>Podosporaceae</taxon>
        <taxon>Podospora</taxon>
    </lineage>
</organism>
<feature type="compositionally biased region" description="Polar residues" evidence="2">
    <location>
        <begin position="35"/>
        <end position="45"/>
    </location>
</feature>
<feature type="compositionally biased region" description="Low complexity" evidence="2">
    <location>
        <begin position="160"/>
        <end position="186"/>
    </location>
</feature>
<feature type="compositionally biased region" description="Pro residues" evidence="2">
    <location>
        <begin position="98"/>
        <end position="113"/>
    </location>
</feature>
<dbReference type="AlphaFoldDB" id="A0AAV9GXR9"/>
<keyword evidence="5" id="KW-1185">Reference proteome</keyword>
<evidence type="ECO:0000256" key="1">
    <source>
        <dbReference type="ARBA" id="ARBA00023242"/>
    </source>
</evidence>
<evidence type="ECO:0000256" key="2">
    <source>
        <dbReference type="SAM" id="MobiDB-lite"/>
    </source>
</evidence>
<feature type="compositionally biased region" description="Low complexity" evidence="2">
    <location>
        <begin position="282"/>
        <end position="296"/>
    </location>
</feature>
<gene>
    <name evidence="4" type="ORF">QBC34DRAFT_16135</name>
</gene>
<proteinExistence type="predicted"/>
<comment type="caution">
    <text evidence="4">The sequence shown here is derived from an EMBL/GenBank/DDBJ whole genome shotgun (WGS) entry which is preliminary data.</text>
</comment>
<accession>A0AAV9GXR9</accession>
<evidence type="ECO:0000313" key="5">
    <source>
        <dbReference type="Proteomes" id="UP001321760"/>
    </source>
</evidence>
<evidence type="ECO:0000313" key="4">
    <source>
        <dbReference type="EMBL" id="KAK4452787.1"/>
    </source>
</evidence>
<dbReference type="SUPFAM" id="SSF57701">
    <property type="entry name" value="Zn2/Cys6 DNA-binding domain"/>
    <property type="match status" value="1"/>
</dbReference>
<dbReference type="PROSITE" id="PS50048">
    <property type="entry name" value="ZN2_CY6_FUNGAL_2"/>
    <property type="match status" value="1"/>
</dbReference>
<feature type="compositionally biased region" description="Basic and acidic residues" evidence="2">
    <location>
        <begin position="441"/>
        <end position="452"/>
    </location>
</feature>
<dbReference type="PROSITE" id="PS00463">
    <property type="entry name" value="ZN2_CY6_FUNGAL_1"/>
    <property type="match status" value="1"/>
</dbReference>
<feature type="compositionally biased region" description="Low complexity" evidence="2">
    <location>
        <begin position="193"/>
        <end position="203"/>
    </location>
</feature>
<dbReference type="EMBL" id="MU865922">
    <property type="protein sequence ID" value="KAK4452787.1"/>
    <property type="molecule type" value="Genomic_DNA"/>
</dbReference>
<evidence type="ECO:0000259" key="3">
    <source>
        <dbReference type="PROSITE" id="PS50048"/>
    </source>
</evidence>
<feature type="compositionally biased region" description="Basic and acidic residues" evidence="2">
    <location>
        <begin position="320"/>
        <end position="341"/>
    </location>
</feature>
<dbReference type="Pfam" id="PF00172">
    <property type="entry name" value="Zn_clus"/>
    <property type="match status" value="1"/>
</dbReference>
<feature type="compositionally biased region" description="Polar residues" evidence="2">
    <location>
        <begin position="359"/>
        <end position="370"/>
    </location>
</feature>
<dbReference type="Proteomes" id="UP001321760">
    <property type="component" value="Unassembled WGS sequence"/>
</dbReference>
<feature type="region of interest" description="Disordered" evidence="2">
    <location>
        <begin position="1"/>
        <end position="204"/>
    </location>
</feature>
<feature type="compositionally biased region" description="Basic and acidic residues" evidence="2">
    <location>
        <begin position="114"/>
        <end position="135"/>
    </location>
</feature>
<name>A0AAV9GXR9_9PEZI</name>
<feature type="region of interest" description="Disordered" evidence="2">
    <location>
        <begin position="267"/>
        <end position="452"/>
    </location>
</feature>
<reference evidence="4" key="2">
    <citation type="submission" date="2023-05" db="EMBL/GenBank/DDBJ databases">
        <authorList>
            <consortium name="Lawrence Berkeley National Laboratory"/>
            <person name="Steindorff A."/>
            <person name="Hensen N."/>
            <person name="Bonometti L."/>
            <person name="Westerberg I."/>
            <person name="Brannstrom I.O."/>
            <person name="Guillou S."/>
            <person name="Cros-Aarteil S."/>
            <person name="Calhoun S."/>
            <person name="Haridas S."/>
            <person name="Kuo A."/>
            <person name="Mondo S."/>
            <person name="Pangilinan J."/>
            <person name="Riley R."/>
            <person name="Labutti K."/>
            <person name="Andreopoulos B."/>
            <person name="Lipzen A."/>
            <person name="Chen C."/>
            <person name="Yanf M."/>
            <person name="Daum C."/>
            <person name="Ng V."/>
            <person name="Clum A."/>
            <person name="Ohm R."/>
            <person name="Martin F."/>
            <person name="Silar P."/>
            <person name="Natvig D."/>
            <person name="Lalanne C."/>
            <person name="Gautier V."/>
            <person name="Ament-Velasquez S.L."/>
            <person name="Kruys A."/>
            <person name="Hutchinson M.I."/>
            <person name="Powell A.J."/>
            <person name="Barry K."/>
            <person name="Miller A.N."/>
            <person name="Grigoriev I.V."/>
            <person name="Debuchy R."/>
            <person name="Gladieux P."/>
            <person name="Thoren M.H."/>
            <person name="Johannesson H."/>
        </authorList>
    </citation>
    <scope>NUCLEOTIDE SEQUENCE</scope>
    <source>
        <strain evidence="4">PSN243</strain>
    </source>
</reference>
<sequence length="452" mass="49690">MADDPRGGRGYPPRENPHDPHYPAPTEDEDRRPHQQQSAAPNMTLPSFRYAPSGQGYPPEQRYPDAGYPADHRYPSDQRYDSRGNWSESPTNQNGYSAPPPGRYDQPPAPPHAPGDRSRYDRPPEGRGYDGRYGERPGYPDNQYYPPPPPPPPARGGGYAPSDPYYRYQQQPGPYPGYHDYPRGGPNAPPPASAQQQQAAPRQRTSIACRYCRKRKIRCSGYANTTNGKCTNCDKLRIECIFQPVSSNSSTAFVPVSAVPGGVPPGTPLYGAYGQPLPPTAGQSQQGQPQQGGQSRPYPPPPPSEYASSLHSPTSQYPQYDDRDRDPSRRRTRPPEEDHAMRLPPPNHPIDGDHRRRSPASTHSDGTPPTSYHPYPQGGYDQDRTPTPHRNSPGGPPPPSASQLQSQSLSQSFGASRNPMSLNVLVGPDTGIRSSGMDIDTSMKSKLDSRRS</sequence>
<dbReference type="SMART" id="SM00066">
    <property type="entry name" value="GAL4"/>
    <property type="match status" value="1"/>
</dbReference>
<feature type="compositionally biased region" description="Low complexity" evidence="2">
    <location>
        <begin position="401"/>
        <end position="416"/>
    </location>
</feature>
<reference evidence="4" key="1">
    <citation type="journal article" date="2023" name="Mol. Phylogenet. Evol.">
        <title>Genome-scale phylogeny and comparative genomics of the fungal order Sordariales.</title>
        <authorList>
            <person name="Hensen N."/>
            <person name="Bonometti L."/>
            <person name="Westerberg I."/>
            <person name="Brannstrom I.O."/>
            <person name="Guillou S."/>
            <person name="Cros-Aarteil S."/>
            <person name="Calhoun S."/>
            <person name="Haridas S."/>
            <person name="Kuo A."/>
            <person name="Mondo S."/>
            <person name="Pangilinan J."/>
            <person name="Riley R."/>
            <person name="LaButti K."/>
            <person name="Andreopoulos B."/>
            <person name="Lipzen A."/>
            <person name="Chen C."/>
            <person name="Yan M."/>
            <person name="Daum C."/>
            <person name="Ng V."/>
            <person name="Clum A."/>
            <person name="Steindorff A."/>
            <person name="Ohm R.A."/>
            <person name="Martin F."/>
            <person name="Silar P."/>
            <person name="Natvig D.O."/>
            <person name="Lalanne C."/>
            <person name="Gautier V."/>
            <person name="Ament-Velasquez S.L."/>
            <person name="Kruys A."/>
            <person name="Hutchinson M.I."/>
            <person name="Powell A.J."/>
            <person name="Barry K."/>
            <person name="Miller A.N."/>
            <person name="Grigoriev I.V."/>
            <person name="Debuchy R."/>
            <person name="Gladieux P."/>
            <person name="Hiltunen Thoren M."/>
            <person name="Johannesson H."/>
        </authorList>
    </citation>
    <scope>NUCLEOTIDE SEQUENCE</scope>
    <source>
        <strain evidence="4">PSN243</strain>
    </source>
</reference>